<dbReference type="AlphaFoldDB" id="A0A0F8W0P2"/>
<gene>
    <name evidence="1" type="ORF">LCGC14_3127540</name>
</gene>
<evidence type="ECO:0000313" key="1">
    <source>
        <dbReference type="EMBL" id="KKK50183.1"/>
    </source>
</evidence>
<feature type="non-terminal residue" evidence="1">
    <location>
        <position position="64"/>
    </location>
</feature>
<accession>A0A0F8W0P2</accession>
<proteinExistence type="predicted"/>
<reference evidence="1" key="1">
    <citation type="journal article" date="2015" name="Nature">
        <title>Complex archaea that bridge the gap between prokaryotes and eukaryotes.</title>
        <authorList>
            <person name="Spang A."/>
            <person name="Saw J.H."/>
            <person name="Jorgensen S.L."/>
            <person name="Zaremba-Niedzwiedzka K."/>
            <person name="Martijn J."/>
            <person name="Lind A.E."/>
            <person name="van Eijk R."/>
            <person name="Schleper C."/>
            <person name="Guy L."/>
            <person name="Ettema T.J."/>
        </authorList>
    </citation>
    <scope>NUCLEOTIDE SEQUENCE</scope>
</reference>
<name>A0A0F8W0P2_9ZZZZ</name>
<comment type="caution">
    <text evidence="1">The sequence shown here is derived from an EMBL/GenBank/DDBJ whole genome shotgun (WGS) entry which is preliminary data.</text>
</comment>
<sequence>MYPPKERAAKLLAVGESMSEVATAVKKSEQTVKLWLLESDFRQILLENAAGAAIRIIVGYLTGE</sequence>
<organism evidence="1">
    <name type="scientific">marine sediment metagenome</name>
    <dbReference type="NCBI Taxonomy" id="412755"/>
    <lineage>
        <taxon>unclassified sequences</taxon>
        <taxon>metagenomes</taxon>
        <taxon>ecological metagenomes</taxon>
    </lineage>
</organism>
<dbReference type="EMBL" id="LAZR01068148">
    <property type="protein sequence ID" value="KKK50183.1"/>
    <property type="molecule type" value="Genomic_DNA"/>
</dbReference>
<protein>
    <submittedName>
        <fullName evidence="1">Uncharacterized protein</fullName>
    </submittedName>
</protein>